<evidence type="ECO:0000313" key="3">
    <source>
        <dbReference type="EMBL" id="KAF5199638.1"/>
    </source>
</evidence>
<dbReference type="OrthoDB" id="2113965at2759"/>
<reference evidence="3 4" key="1">
    <citation type="submission" date="2020-06" db="EMBL/GenBank/DDBJ databases">
        <title>Transcriptomic and genomic resources for Thalictrum thalictroides and T. hernandezii: Facilitating candidate gene discovery in an emerging model plant lineage.</title>
        <authorList>
            <person name="Arias T."/>
            <person name="Riano-Pachon D.M."/>
            <person name="Di Stilio V.S."/>
        </authorList>
    </citation>
    <scope>NUCLEOTIDE SEQUENCE [LARGE SCALE GENOMIC DNA]</scope>
    <source>
        <strain evidence="4">cv. WT478/WT964</strain>
        <tissue evidence="3">Leaves</tissue>
    </source>
</reference>
<feature type="region of interest" description="Disordered" evidence="2">
    <location>
        <begin position="275"/>
        <end position="303"/>
    </location>
</feature>
<dbReference type="Proteomes" id="UP000554482">
    <property type="component" value="Unassembled WGS sequence"/>
</dbReference>
<dbReference type="PANTHER" id="PTHR12072:SF5">
    <property type="entry name" value="CWF19-LIKE PROTEIN 2"/>
    <property type="match status" value="1"/>
</dbReference>
<accession>A0A7J6WS13</accession>
<dbReference type="GO" id="GO:0000398">
    <property type="term" value="P:mRNA splicing, via spliceosome"/>
    <property type="evidence" value="ECO:0007669"/>
    <property type="project" value="TreeGrafter"/>
</dbReference>
<feature type="compositionally biased region" description="Basic and acidic residues" evidence="2">
    <location>
        <begin position="41"/>
        <end position="66"/>
    </location>
</feature>
<evidence type="ECO:0000256" key="2">
    <source>
        <dbReference type="SAM" id="MobiDB-lite"/>
    </source>
</evidence>
<dbReference type="EMBL" id="JABWDY010011644">
    <property type="protein sequence ID" value="KAF5199638.1"/>
    <property type="molecule type" value="Genomic_DNA"/>
</dbReference>
<comment type="caution">
    <text evidence="3">The sequence shown here is derived from an EMBL/GenBank/DDBJ whole genome shotgun (WGS) entry which is preliminary data.</text>
</comment>
<name>A0A7J6WS13_THATH</name>
<dbReference type="PANTHER" id="PTHR12072">
    <property type="entry name" value="CWF19, CELL CYCLE CONTROL PROTEIN"/>
    <property type="match status" value="1"/>
</dbReference>
<protein>
    <submittedName>
        <fullName evidence="3">Cwfj-like family protein</fullName>
    </submittedName>
</protein>
<organism evidence="3 4">
    <name type="scientific">Thalictrum thalictroides</name>
    <name type="common">Rue-anemone</name>
    <name type="synonym">Anemone thalictroides</name>
    <dbReference type="NCBI Taxonomy" id="46969"/>
    <lineage>
        <taxon>Eukaryota</taxon>
        <taxon>Viridiplantae</taxon>
        <taxon>Streptophyta</taxon>
        <taxon>Embryophyta</taxon>
        <taxon>Tracheophyta</taxon>
        <taxon>Spermatophyta</taxon>
        <taxon>Magnoliopsida</taxon>
        <taxon>Ranunculales</taxon>
        <taxon>Ranunculaceae</taxon>
        <taxon>Thalictroideae</taxon>
        <taxon>Thalictrum</taxon>
    </lineage>
</organism>
<keyword evidence="4" id="KW-1185">Reference proteome</keyword>
<feature type="region of interest" description="Disordered" evidence="2">
    <location>
        <begin position="1"/>
        <end position="212"/>
    </location>
</feature>
<gene>
    <name evidence="3" type="ORF">FRX31_010775</name>
</gene>
<feature type="compositionally biased region" description="Polar residues" evidence="2">
    <location>
        <begin position="334"/>
        <end position="346"/>
    </location>
</feature>
<proteinExistence type="inferred from homology"/>
<feature type="region of interest" description="Disordered" evidence="2">
    <location>
        <begin position="321"/>
        <end position="346"/>
    </location>
</feature>
<dbReference type="AlphaFoldDB" id="A0A7J6WS13"/>
<evidence type="ECO:0000256" key="1">
    <source>
        <dbReference type="ARBA" id="ARBA00006795"/>
    </source>
</evidence>
<feature type="compositionally biased region" description="Basic residues" evidence="2">
    <location>
        <begin position="86"/>
        <end position="109"/>
    </location>
</feature>
<sequence length="346" mass="38517">MLSGVKFIPRDQLSTGLDSLLKDGKKFGGRKDKRRRKKKSSKYDTSDDEGSEKIKKSSNSREKWYSSDECSSSTSGTEIDSDNDGKKRRSKRKEKKNHKLKKDGKRRKKHESESYSSSTSESEDGSCKGDRDKKESERKEMGLDWMLKPESNPTRKLPAKVDAPEEPQVGKVKKPNPREMNPYLKGDGSGYPEDVEPTKPGGVQLPSSSVVGDGGASWRLKALKRAQEQAARGGRNLKEVAEERWGSLGQLTVSVAASRAAPAHAHAHFHAIKDRRRGIAEKGQGVSEEKVNQSEKPYGGRGSYLKDVSLRHLDMRTPKVHDSLSWRKRKEQNISEGDSQLISAAA</sequence>
<feature type="compositionally biased region" description="Basic and acidic residues" evidence="2">
    <location>
        <begin position="125"/>
        <end position="142"/>
    </location>
</feature>
<feature type="compositionally biased region" description="Basic and acidic residues" evidence="2">
    <location>
        <begin position="20"/>
        <end position="30"/>
    </location>
</feature>
<dbReference type="GO" id="GO:0071014">
    <property type="term" value="C:post-mRNA release spliceosomal complex"/>
    <property type="evidence" value="ECO:0007669"/>
    <property type="project" value="TreeGrafter"/>
</dbReference>
<evidence type="ECO:0000313" key="4">
    <source>
        <dbReference type="Proteomes" id="UP000554482"/>
    </source>
</evidence>
<dbReference type="InterPro" id="IPR040194">
    <property type="entry name" value="Cwf19-like"/>
</dbReference>
<feature type="compositionally biased region" description="Basic residues" evidence="2">
    <location>
        <begin position="31"/>
        <end position="40"/>
    </location>
</feature>
<comment type="similarity">
    <text evidence="1">Belongs to the CWF19 family.</text>
</comment>